<accession>A0ABV4YXB7</accession>
<dbReference type="EMBL" id="JAROBZ020000001">
    <property type="protein sequence ID" value="MFB3168475.1"/>
    <property type="molecule type" value="Genomic_DNA"/>
</dbReference>
<keyword evidence="2" id="KW-1185">Reference proteome</keyword>
<protein>
    <submittedName>
        <fullName evidence="1">Uncharacterized protein</fullName>
    </submittedName>
</protein>
<organism evidence="1 2">
    <name type="scientific">Neobacillus driksii</name>
    <dbReference type="NCBI Taxonomy" id="3035913"/>
    <lineage>
        <taxon>Bacteria</taxon>
        <taxon>Bacillati</taxon>
        <taxon>Bacillota</taxon>
        <taxon>Bacilli</taxon>
        <taxon>Bacillales</taxon>
        <taxon>Bacillaceae</taxon>
        <taxon>Neobacillus</taxon>
    </lineage>
</organism>
<evidence type="ECO:0000313" key="1">
    <source>
        <dbReference type="EMBL" id="MFB3168475.1"/>
    </source>
</evidence>
<sequence length="69" mass="8261">MLIKKVEGLAKRMITEHYNNFGYFKDDIKRELLADERTTELFMGWITFLREEMDYSPMTDDEYGRAESA</sequence>
<dbReference type="Proteomes" id="UP001241748">
    <property type="component" value="Unassembled WGS sequence"/>
</dbReference>
<gene>
    <name evidence="1" type="ORF">P5G62_015260</name>
</gene>
<comment type="caution">
    <text evidence="1">The sequence shown here is derived from an EMBL/GenBank/DDBJ whole genome shotgun (WGS) entry which is preliminary data.</text>
</comment>
<evidence type="ECO:0000313" key="2">
    <source>
        <dbReference type="Proteomes" id="UP001241748"/>
    </source>
</evidence>
<proteinExistence type="predicted"/>
<dbReference type="RefSeq" id="WP_306072966.1">
    <property type="nucleotide sequence ID" value="NZ_JAROBZ020000001.1"/>
</dbReference>
<name>A0ABV4YXB7_9BACI</name>
<reference evidence="1 2" key="1">
    <citation type="submission" date="2024-05" db="EMBL/GenBank/DDBJ databases">
        <authorList>
            <person name="Venkateswaran K."/>
        </authorList>
    </citation>
    <scope>NUCLEOTIDE SEQUENCE [LARGE SCALE GENOMIC DNA]</scope>
    <source>
        <strain evidence="1 2">179-C4-2-HS</strain>
    </source>
</reference>